<sequence length="313" mass="35898">MCSVKRKKTEEFSWDKEKEEFLINYHRNNSSKLYGSDEFSPTEKDKRDAKLKLVEVFNEQYGTDLPVGVINERWRLIRGRVTSCMRKMGPLQVRKFAMPSELWAYDRCSWLLPYLNRTKDKRDSSEHTVPDESSCEETAVNQIEKDADNLHFCNGSSQVAISDGSKGAQYVPDFVQDGSPSVKSLDKIVETAREQPALKSNDLDVLETIGGISDQDEEMETRNLNNNPKPLDVNFPKKGKKQDVNNFPDFFHPMSILPQIHEQMQSMKSNEEAEETAGVIWSSYNRLDSKYKDAAVAKIIDILDDIIKESRNN</sequence>
<reference evidence="1" key="1">
    <citation type="submission" date="2023-04" db="EMBL/GenBank/DDBJ databases">
        <title>A chromosome-level genome assembly of the parasitoid wasp Eretmocerus hayati.</title>
        <authorList>
            <person name="Zhong Y."/>
            <person name="Liu S."/>
            <person name="Liu Y."/>
        </authorList>
    </citation>
    <scope>NUCLEOTIDE SEQUENCE</scope>
    <source>
        <strain evidence="1">ZJU_SS_LIU_2023</strain>
    </source>
</reference>
<name>A0ACC2P2L7_9HYME</name>
<dbReference type="EMBL" id="CM056742">
    <property type="protein sequence ID" value="KAJ8677632.1"/>
    <property type="molecule type" value="Genomic_DNA"/>
</dbReference>
<accession>A0ACC2P2L7</accession>
<proteinExistence type="predicted"/>
<comment type="caution">
    <text evidence="1">The sequence shown here is derived from an EMBL/GenBank/DDBJ whole genome shotgun (WGS) entry which is preliminary data.</text>
</comment>
<evidence type="ECO:0000313" key="2">
    <source>
        <dbReference type="Proteomes" id="UP001239111"/>
    </source>
</evidence>
<gene>
    <name evidence="1" type="ORF">QAD02_013419</name>
</gene>
<keyword evidence="2" id="KW-1185">Reference proteome</keyword>
<protein>
    <submittedName>
        <fullName evidence="1">Uncharacterized protein</fullName>
    </submittedName>
</protein>
<dbReference type="Proteomes" id="UP001239111">
    <property type="component" value="Chromosome 2"/>
</dbReference>
<organism evidence="1 2">
    <name type="scientific">Eretmocerus hayati</name>
    <dbReference type="NCBI Taxonomy" id="131215"/>
    <lineage>
        <taxon>Eukaryota</taxon>
        <taxon>Metazoa</taxon>
        <taxon>Ecdysozoa</taxon>
        <taxon>Arthropoda</taxon>
        <taxon>Hexapoda</taxon>
        <taxon>Insecta</taxon>
        <taxon>Pterygota</taxon>
        <taxon>Neoptera</taxon>
        <taxon>Endopterygota</taxon>
        <taxon>Hymenoptera</taxon>
        <taxon>Apocrita</taxon>
        <taxon>Proctotrupomorpha</taxon>
        <taxon>Chalcidoidea</taxon>
        <taxon>Aphelinidae</taxon>
        <taxon>Aphelininae</taxon>
        <taxon>Eretmocerus</taxon>
    </lineage>
</organism>
<evidence type="ECO:0000313" key="1">
    <source>
        <dbReference type="EMBL" id="KAJ8677632.1"/>
    </source>
</evidence>